<sequence>MVGRGDLGKDNATAAPPEMGSAPPLPSSGREAVAGLLYQYLSDGFCEDCSQALRARIARLASLGALDTVQMPDRSSGSRSPSSFYSARESPSCLALNGCSLSSPTDSSEASDSRFVIRHSHAHKYGSPATDREGGEHGDVFSAGAVPVDCDDLVDEDKMGGENRLAWQRRERVRFSQLRRKKDFRLMERVEGRMVNVLEGLELHAGVFNATEQKKIVDCVYKLEKLGDTKKLIGHTYSKPKKWMRGKGRVTIQFGCCYNYAVDKDGNPPGIMQDEEVDSLPTLFKMMIRRMVRWHILPPSCIPNSCIVNIYDEGDCIPPHIDHHDFLRPFCTVSFLSECNILFGSNLKVVGPGEFSGPTAIPLPVGSVLVLNGNGADVAKHCVPGVPSKRISITFRKMDDSRLPYKFLPDPDLQEIQPLPLSPVIYPEKHVSGWSQHHSSAEHHTMKQHGNKEIFSPQSKGAEKAYGGSFHLAHEHFPPLGGSSSTGRSTRLKRHT</sequence>
<dbReference type="SUPFAM" id="SSF51197">
    <property type="entry name" value="Clavaminate synthase-like"/>
    <property type="match status" value="1"/>
</dbReference>
<proteinExistence type="inferred from homology"/>
<evidence type="ECO:0000313" key="5">
    <source>
        <dbReference type="Proteomes" id="UP000652761"/>
    </source>
</evidence>
<feature type="region of interest" description="Disordered" evidence="2">
    <location>
        <begin position="1"/>
        <end position="27"/>
    </location>
</feature>
<feature type="domain" description="Fe2OG dioxygenase" evidence="3">
    <location>
        <begin position="302"/>
        <end position="399"/>
    </location>
</feature>
<dbReference type="GO" id="GO:0006402">
    <property type="term" value="P:mRNA catabolic process"/>
    <property type="evidence" value="ECO:0007669"/>
    <property type="project" value="InterPro"/>
</dbReference>
<dbReference type="Pfam" id="PF13532">
    <property type="entry name" value="2OG-FeII_Oxy_2"/>
    <property type="match status" value="1"/>
</dbReference>
<dbReference type="PANTHER" id="PTHR31447:SF1">
    <property type="entry name" value="OS06G0138200 PROTEIN"/>
    <property type="match status" value="1"/>
</dbReference>
<dbReference type="InterPro" id="IPR037151">
    <property type="entry name" value="AlkB-like_sf"/>
</dbReference>
<dbReference type="InterPro" id="IPR044842">
    <property type="entry name" value="ALKBH9B/ALKBH10B-like"/>
</dbReference>
<dbReference type="AlphaFoldDB" id="A0A843TTN7"/>
<dbReference type="GO" id="GO:0003729">
    <property type="term" value="F:mRNA binding"/>
    <property type="evidence" value="ECO:0007669"/>
    <property type="project" value="InterPro"/>
</dbReference>
<dbReference type="GO" id="GO:0032451">
    <property type="term" value="F:demethylase activity"/>
    <property type="evidence" value="ECO:0007669"/>
    <property type="project" value="InterPro"/>
</dbReference>
<organism evidence="4 5">
    <name type="scientific">Colocasia esculenta</name>
    <name type="common">Wild taro</name>
    <name type="synonym">Arum esculentum</name>
    <dbReference type="NCBI Taxonomy" id="4460"/>
    <lineage>
        <taxon>Eukaryota</taxon>
        <taxon>Viridiplantae</taxon>
        <taxon>Streptophyta</taxon>
        <taxon>Embryophyta</taxon>
        <taxon>Tracheophyta</taxon>
        <taxon>Spermatophyta</taxon>
        <taxon>Magnoliopsida</taxon>
        <taxon>Liliopsida</taxon>
        <taxon>Araceae</taxon>
        <taxon>Aroideae</taxon>
        <taxon>Colocasieae</taxon>
        <taxon>Colocasia</taxon>
    </lineage>
</organism>
<accession>A0A843TTN7</accession>
<dbReference type="OrthoDB" id="760108at2759"/>
<evidence type="ECO:0000256" key="1">
    <source>
        <dbReference type="ARBA" id="ARBA00007879"/>
    </source>
</evidence>
<gene>
    <name evidence="4" type="ORF">Taro_004048</name>
</gene>
<keyword evidence="5" id="KW-1185">Reference proteome</keyword>
<dbReference type="Proteomes" id="UP000652761">
    <property type="component" value="Unassembled WGS sequence"/>
</dbReference>
<feature type="region of interest" description="Disordered" evidence="2">
    <location>
        <begin position="472"/>
        <end position="496"/>
    </location>
</feature>
<dbReference type="PROSITE" id="PS51471">
    <property type="entry name" value="FE2OG_OXY"/>
    <property type="match status" value="1"/>
</dbReference>
<reference evidence="4" key="1">
    <citation type="submission" date="2017-07" db="EMBL/GenBank/DDBJ databases">
        <title>Taro Niue Genome Assembly and Annotation.</title>
        <authorList>
            <person name="Atibalentja N."/>
            <person name="Keating K."/>
            <person name="Fields C.J."/>
        </authorList>
    </citation>
    <scope>NUCLEOTIDE SEQUENCE</scope>
    <source>
        <strain evidence="4">Niue_2</strain>
        <tissue evidence="4">Leaf</tissue>
    </source>
</reference>
<name>A0A843TTN7_COLES</name>
<comment type="caution">
    <text evidence="4">The sequence shown here is derived from an EMBL/GenBank/DDBJ whole genome shotgun (WGS) entry which is preliminary data.</text>
</comment>
<comment type="similarity">
    <text evidence="1">Belongs to the alkB family.</text>
</comment>
<evidence type="ECO:0000313" key="4">
    <source>
        <dbReference type="EMBL" id="MQL71709.1"/>
    </source>
</evidence>
<evidence type="ECO:0000256" key="2">
    <source>
        <dbReference type="SAM" id="MobiDB-lite"/>
    </source>
</evidence>
<dbReference type="InterPro" id="IPR027450">
    <property type="entry name" value="AlkB-like"/>
</dbReference>
<dbReference type="InterPro" id="IPR005123">
    <property type="entry name" value="Oxoglu/Fe-dep_dioxygenase_dom"/>
</dbReference>
<evidence type="ECO:0000259" key="3">
    <source>
        <dbReference type="PROSITE" id="PS51471"/>
    </source>
</evidence>
<dbReference type="PANTHER" id="PTHR31447">
    <property type="entry name" value="HYDROXYPROLINE-RICH GLYCOPROTEIN FAMILY PROTEIN-RELATED"/>
    <property type="match status" value="1"/>
</dbReference>
<dbReference type="Gene3D" id="2.60.120.590">
    <property type="entry name" value="Alpha-ketoglutarate-dependent dioxygenase AlkB-like"/>
    <property type="match status" value="1"/>
</dbReference>
<dbReference type="EMBL" id="NMUH01000107">
    <property type="protein sequence ID" value="MQL71709.1"/>
    <property type="molecule type" value="Genomic_DNA"/>
</dbReference>
<protein>
    <recommendedName>
        <fullName evidence="3">Fe2OG dioxygenase domain-containing protein</fullName>
    </recommendedName>
</protein>